<sequence>MQSDSGVNPQFLPEAMGRPLLSLVLLTYNTRDLVVRCLEGLYEQALSWGWQIIVVDNGSTDNTASVLAEKFPSANLIRSEKNLGFAGGMNLGLRVATGQVIALMNSDVLTSAETLRAAAEALLSCQKAGALSPLLRMPDGRPQPFAFGKDQSPWYLLVRGLKALLGLGPMHQWDVSQPVEVDWVSGACMLVRREVVEQVGLLDERFFLYFEDNDWCRRMRKAGWRVFYDPRFEVIHIGGASLPQRSRASEIYYQSLIRFTAKHYGPVMAWVIQILLKVYRGLRSRRSGSGPEG</sequence>
<keyword evidence="2" id="KW-0808">Transferase</keyword>
<organism evidence="2 3">
    <name type="scientific">Candidatus Thermoflexus japonica</name>
    <dbReference type="NCBI Taxonomy" id="2035417"/>
    <lineage>
        <taxon>Bacteria</taxon>
        <taxon>Bacillati</taxon>
        <taxon>Chloroflexota</taxon>
        <taxon>Thermoflexia</taxon>
        <taxon>Thermoflexales</taxon>
        <taxon>Thermoflexaceae</taxon>
        <taxon>Thermoflexus</taxon>
    </lineage>
</organism>
<dbReference type="CDD" id="cd04186">
    <property type="entry name" value="GT_2_like_c"/>
    <property type="match status" value="1"/>
</dbReference>
<accession>A0A2H5Y8Z8</accession>
<feature type="domain" description="Glycosyltransferase 2-like" evidence="1">
    <location>
        <begin position="22"/>
        <end position="124"/>
    </location>
</feature>
<dbReference type="PANTHER" id="PTHR43179:SF7">
    <property type="entry name" value="RHAMNOSYLTRANSFERASE WBBL"/>
    <property type="match status" value="1"/>
</dbReference>
<dbReference type="SUPFAM" id="SSF53448">
    <property type="entry name" value="Nucleotide-diphospho-sugar transferases"/>
    <property type="match status" value="1"/>
</dbReference>
<dbReference type="AlphaFoldDB" id="A0A2H5Y8Z8"/>
<dbReference type="Proteomes" id="UP000236642">
    <property type="component" value="Unassembled WGS sequence"/>
</dbReference>
<dbReference type="Pfam" id="PF00535">
    <property type="entry name" value="Glycos_transf_2"/>
    <property type="match status" value="1"/>
</dbReference>
<comment type="caution">
    <text evidence="2">The sequence shown here is derived from an EMBL/GenBank/DDBJ whole genome shotgun (WGS) entry which is preliminary data.</text>
</comment>
<dbReference type="PANTHER" id="PTHR43179">
    <property type="entry name" value="RHAMNOSYLTRANSFERASE WBBL"/>
    <property type="match status" value="1"/>
</dbReference>
<gene>
    <name evidence="2" type="primary">wbbL_6</name>
    <name evidence="2" type="ORF">HRbin22_02145</name>
</gene>
<evidence type="ECO:0000313" key="2">
    <source>
        <dbReference type="EMBL" id="GBD09883.1"/>
    </source>
</evidence>
<name>A0A2H5Y8Z8_9CHLR</name>
<protein>
    <submittedName>
        <fullName evidence="2">N-acetylglucosaminyl-diphospho-decaprenol L-rhamnosyltransferase</fullName>
        <ecNumber evidence="2">2.4.1.289</ecNumber>
    </submittedName>
</protein>
<dbReference type="InterPro" id="IPR001173">
    <property type="entry name" value="Glyco_trans_2-like"/>
</dbReference>
<evidence type="ECO:0000313" key="3">
    <source>
        <dbReference type="Proteomes" id="UP000236642"/>
    </source>
</evidence>
<dbReference type="EMBL" id="BEHY01000077">
    <property type="protein sequence ID" value="GBD09883.1"/>
    <property type="molecule type" value="Genomic_DNA"/>
</dbReference>
<reference evidence="3" key="1">
    <citation type="submission" date="2017-09" db="EMBL/GenBank/DDBJ databases">
        <title>Metaegenomics of thermophilic ammonia-oxidizing enrichment culture.</title>
        <authorList>
            <person name="Kato S."/>
            <person name="Suzuki K."/>
        </authorList>
    </citation>
    <scope>NUCLEOTIDE SEQUENCE [LARGE SCALE GENOMIC DNA]</scope>
</reference>
<dbReference type="Gene3D" id="3.90.550.10">
    <property type="entry name" value="Spore Coat Polysaccharide Biosynthesis Protein SpsA, Chain A"/>
    <property type="match status" value="1"/>
</dbReference>
<dbReference type="InterPro" id="IPR029044">
    <property type="entry name" value="Nucleotide-diphossugar_trans"/>
</dbReference>
<dbReference type="EC" id="2.4.1.289" evidence="2"/>
<keyword evidence="2" id="KW-0328">Glycosyltransferase</keyword>
<evidence type="ECO:0000259" key="1">
    <source>
        <dbReference type="Pfam" id="PF00535"/>
    </source>
</evidence>
<dbReference type="GO" id="GO:0102096">
    <property type="term" value="F:decaprenyl-N-acetyl-alpha-D-glucosaminyl-pyrophosphate:dTDP-alpha-L-rhamnose rhamnosyltransferase activity"/>
    <property type="evidence" value="ECO:0007669"/>
    <property type="project" value="UniProtKB-EC"/>
</dbReference>
<proteinExistence type="predicted"/>